<comment type="caution">
    <text evidence="1">The sequence shown here is derived from an EMBL/GenBank/DDBJ whole genome shotgun (WGS) entry which is preliminary data.</text>
</comment>
<protein>
    <recommendedName>
        <fullName evidence="3">Replication restart DNA helicase PriA</fullName>
    </recommendedName>
</protein>
<dbReference type="EMBL" id="SOEO01000005">
    <property type="protein sequence ID" value="TDX82267.1"/>
    <property type="molecule type" value="Genomic_DNA"/>
</dbReference>
<organism evidence="1 2">
    <name type="scientific">Epilithonimonas xixisoli</name>
    <dbReference type="NCBI Taxonomy" id="1476462"/>
    <lineage>
        <taxon>Bacteria</taxon>
        <taxon>Pseudomonadati</taxon>
        <taxon>Bacteroidota</taxon>
        <taxon>Flavobacteriia</taxon>
        <taxon>Flavobacteriales</taxon>
        <taxon>Weeksellaceae</taxon>
        <taxon>Chryseobacterium group</taxon>
        <taxon>Epilithonimonas</taxon>
    </lineage>
</organism>
<name>A0A4R8I7J8_9FLAO</name>
<proteinExistence type="predicted"/>
<sequence>MKHFHFGRPAIAKPWDVIGNFMTTETSNTDNRFKDENYTLNNFQNEIFVECPKCSKRAVVKKETPYSYWSERVLSCPNCHYSQRGRKETYRVELKCNCSNCAVEINLAIPNVNEKKEKIAVKCKNCGITQDYEPRNISQEWLFSSKDKETESYFGLPLWISSNFKNYTFWAFNYEHLEYLKSYISAELRERNNRTHWTMVEKLPVWMTSSKNRDKLIKVIKELEIK</sequence>
<reference evidence="1 2" key="1">
    <citation type="submission" date="2019-03" db="EMBL/GenBank/DDBJ databases">
        <title>Genomic Encyclopedia of Type Strains, Phase III (KMG-III): the genomes of soil and plant-associated and newly described type strains.</title>
        <authorList>
            <person name="Whitman W."/>
        </authorList>
    </citation>
    <scope>NUCLEOTIDE SEQUENCE [LARGE SCALE GENOMIC DNA]</scope>
    <source>
        <strain evidence="1 2">CGMCC 1.12802</strain>
    </source>
</reference>
<gene>
    <name evidence="1" type="ORF">B0I22_3430</name>
</gene>
<dbReference type="AlphaFoldDB" id="A0A4R8I7J8"/>
<evidence type="ECO:0008006" key="3">
    <source>
        <dbReference type="Google" id="ProtNLM"/>
    </source>
</evidence>
<dbReference type="Proteomes" id="UP000295313">
    <property type="component" value="Unassembled WGS sequence"/>
</dbReference>
<evidence type="ECO:0000313" key="2">
    <source>
        <dbReference type="Proteomes" id="UP000295313"/>
    </source>
</evidence>
<keyword evidence="2" id="KW-1185">Reference proteome</keyword>
<accession>A0A4R8I7J8</accession>
<evidence type="ECO:0000313" key="1">
    <source>
        <dbReference type="EMBL" id="TDX82267.1"/>
    </source>
</evidence>